<feature type="transmembrane region" description="Helical" evidence="2">
    <location>
        <begin position="925"/>
        <end position="945"/>
    </location>
</feature>
<sequence length="1470" mass="163309">MKQNISLRHLVSLCMVVVSVLSPTAQAFSPTSREELKNAVDKWVVNRTEALIDYGAPIGQWDVSEVDDMSEMFCGDEVDCSCGELCKYFRLFDDDLSGWDVSKVTSTRSMFQDAFYFNQNLSKFDTSSVTDMGYMFQGTNAFNGDLSSFDTSSVTDMGYMFSNAFAFNQNLSNFDTSSVTNMRSMFLSANSFNGDLSSFNTSSVTTMEKMFQSASAFNGDLSSIDTTSVIDMQYMFQDASSFNQDLLSFNTSSVTDMAYMFKGATSFNGDLSSFDTSSVTTMSGMFRSASSFNQNLPSFNTTSVTSMFNMFFFATSFNGDLSSFDTACVTNMAFMFDGASSFNQNISNFVTSSVTTMEAMFKGARSYNKDLSSFDTSAVDNMQSMFFGTTSFNQNLSNFDTSAVTVMESMFQEANNFNGDLSSFNTSAVVDMASMFEAATSFKQDLSNFDTSSVTRMEGFFAGASSFNGNISAWNTSLVTRMNSMFLAADSFNGDISSWNVEKVTTFESTFQYAANFNSDLSQWNTKSATITGRMFWGASKFDSELPWNVKSVEEMEAMFYEAASFAGRGLNKWETSSAKSMNGMFARATSFNADLSSFNISSVINMGFMFNMASKFNSDLSSWDVSSATNMDSMFSSASAFTSDISRWDVSSVWNMGSAFAFATSFNSDLSRWDTSSVAYMTGMFESADSFNSDLSSWTTSNVIDYSQFLLYACMMKEGNLPNSFTSTSSGLESCFFCLNCPPGGGECLNGFKRADSINCNVCPDDATEFNDSCIKCPSNPILSTFFSFLVFGLLLLFGALILACRKTKFWQSVEPNPSVKNLIRLKQIGAALQVLAVFGSLSINLSSWFEVLAAVFAKVSSPVEVQPICTDWYEDMERGDYNFMTAWFAFFGIALFSFLLRYAHALKTSKGERRFDISTLVNFQKLAALLIIQAPIIVLPRAINPERIAKIYDDNDKSLSGPIYFSAFSFVLLSLFLYFMILQSSQNFKKIREKILASPGTSTSEETIQDIEIQGPYYAAFCLQYTPQEYQHEEKAVVRKIIWILGTRTIQVFTVVLASMGRVENLACVRTAASSAVLVAVNIVYVRHLLRRPYASHRPSSKSGDPMNDAEILTTRTASIAAALLSIRDTLATSTATSEASAFWFINNEWSVDVFCVLVLIFLVRSNLRLFSGLERDLETSVSLLKTRMTTHLGDSSSSIANNDDTKIRSREHSGADESAFSQIEKMLEEESHRKVITLQSDLNVGSMPVGERKRWVYRDSEQRAPWTIRRKALGAMLYFAFGIFLFVGVCLSTGTSVFAVEFTAEGDEGTLMLTWTWILALLPSVLYFILEVLIAKGSWSTDEPNAQVVDDDDVDEENPFESDESVESENDDKDDDEETKVQTVSSPVHTENTDDEDEVELTEIKREASNTDDEDNVELTEKKRAPSMIKTPSSRPSAPVSVLRNIFEKAMSKRKSKKKSKKGKTTQ</sequence>
<feature type="transmembrane region" description="Helical" evidence="2">
    <location>
        <begin position="1280"/>
        <end position="1303"/>
    </location>
</feature>
<feature type="transmembrane region" description="Helical" evidence="2">
    <location>
        <begin position="1315"/>
        <end position="1333"/>
    </location>
</feature>
<comment type="caution">
    <text evidence="4">The sequence shown here is derived from an EMBL/GenBank/DDBJ whole genome shotgun (WGS) entry which is preliminary data.</text>
</comment>
<dbReference type="EMBL" id="BRXW01000023">
    <property type="protein sequence ID" value="GMI00434.1"/>
    <property type="molecule type" value="Genomic_DNA"/>
</dbReference>
<evidence type="ECO:0000256" key="1">
    <source>
        <dbReference type="SAM" id="MobiDB-lite"/>
    </source>
</evidence>
<dbReference type="Pfam" id="PF03382">
    <property type="entry name" value="DUF285"/>
    <property type="match status" value="4"/>
</dbReference>
<evidence type="ECO:0000313" key="5">
    <source>
        <dbReference type="Proteomes" id="UP001165122"/>
    </source>
</evidence>
<dbReference type="InterPro" id="IPR005046">
    <property type="entry name" value="DUF285"/>
</dbReference>
<feature type="compositionally biased region" description="Polar residues" evidence="1">
    <location>
        <begin position="1195"/>
        <end position="1205"/>
    </location>
</feature>
<protein>
    <recommendedName>
        <fullName evidence="6">BspA family leucine-rich repeat surface protein</fullName>
    </recommendedName>
</protein>
<evidence type="ECO:0000313" key="4">
    <source>
        <dbReference type="EMBL" id="GMI00434.1"/>
    </source>
</evidence>
<feature type="transmembrane region" description="Helical" evidence="2">
    <location>
        <begin position="783"/>
        <end position="806"/>
    </location>
</feature>
<keyword evidence="2" id="KW-0472">Membrane</keyword>
<proteinExistence type="predicted"/>
<feature type="chain" id="PRO_5040913386" description="BspA family leucine-rich repeat surface protein" evidence="3">
    <location>
        <begin position="28"/>
        <end position="1470"/>
    </location>
</feature>
<feature type="transmembrane region" description="Helical" evidence="2">
    <location>
        <begin position="965"/>
        <end position="984"/>
    </location>
</feature>
<gene>
    <name evidence="4" type="ORF">TrLO_g11373</name>
</gene>
<dbReference type="Proteomes" id="UP001165122">
    <property type="component" value="Unassembled WGS sequence"/>
</dbReference>
<feature type="compositionally biased region" description="Polar residues" evidence="1">
    <location>
        <begin position="1384"/>
        <end position="1393"/>
    </location>
</feature>
<feature type="compositionally biased region" description="Acidic residues" evidence="1">
    <location>
        <begin position="1352"/>
        <end position="1381"/>
    </location>
</feature>
<evidence type="ECO:0000256" key="2">
    <source>
        <dbReference type="SAM" id="Phobius"/>
    </source>
</evidence>
<keyword evidence="2" id="KW-1133">Transmembrane helix</keyword>
<dbReference type="NCBIfam" id="TIGR02167">
    <property type="entry name" value="Liste_lipo_26"/>
    <property type="match status" value="14"/>
</dbReference>
<dbReference type="InterPro" id="IPR011889">
    <property type="entry name" value="Liste_lipo_26"/>
</dbReference>
<keyword evidence="3" id="KW-0732">Signal</keyword>
<accession>A0A9W7C975</accession>
<feature type="compositionally biased region" description="Basic and acidic residues" evidence="1">
    <location>
        <begin position="1206"/>
        <end position="1217"/>
    </location>
</feature>
<feature type="signal peptide" evidence="3">
    <location>
        <begin position="1"/>
        <end position="27"/>
    </location>
</feature>
<name>A0A9W7C975_9STRA</name>
<keyword evidence="2" id="KW-0812">Transmembrane</keyword>
<dbReference type="OrthoDB" id="46911at2759"/>
<keyword evidence="5" id="KW-1185">Reference proteome</keyword>
<reference evidence="5" key="1">
    <citation type="journal article" date="2023" name="Commun. Biol.">
        <title>Genome analysis of Parmales, the sister group of diatoms, reveals the evolutionary specialization of diatoms from phago-mixotrophs to photoautotrophs.</title>
        <authorList>
            <person name="Ban H."/>
            <person name="Sato S."/>
            <person name="Yoshikawa S."/>
            <person name="Yamada K."/>
            <person name="Nakamura Y."/>
            <person name="Ichinomiya M."/>
            <person name="Sato N."/>
            <person name="Blanc-Mathieu R."/>
            <person name="Endo H."/>
            <person name="Kuwata A."/>
            <person name="Ogata H."/>
        </authorList>
    </citation>
    <scope>NUCLEOTIDE SEQUENCE [LARGE SCALE GENOMIC DNA]</scope>
    <source>
        <strain evidence="5">NIES 3700</strain>
    </source>
</reference>
<evidence type="ECO:0000256" key="3">
    <source>
        <dbReference type="SAM" id="SignalP"/>
    </source>
</evidence>
<feature type="region of interest" description="Disordered" evidence="1">
    <location>
        <begin position="1195"/>
        <end position="1217"/>
    </location>
</feature>
<feature type="region of interest" description="Disordered" evidence="1">
    <location>
        <begin position="1345"/>
        <end position="1470"/>
    </location>
</feature>
<feature type="transmembrane region" description="Helical" evidence="2">
    <location>
        <begin position="883"/>
        <end position="904"/>
    </location>
</feature>
<organism evidence="4 5">
    <name type="scientific">Triparma laevis f. longispina</name>
    <dbReference type="NCBI Taxonomy" id="1714387"/>
    <lineage>
        <taxon>Eukaryota</taxon>
        <taxon>Sar</taxon>
        <taxon>Stramenopiles</taxon>
        <taxon>Ochrophyta</taxon>
        <taxon>Bolidophyceae</taxon>
        <taxon>Parmales</taxon>
        <taxon>Triparmaceae</taxon>
        <taxon>Triparma</taxon>
    </lineage>
</organism>
<evidence type="ECO:0008006" key="6">
    <source>
        <dbReference type="Google" id="ProtNLM"/>
    </source>
</evidence>
<feature type="compositionally biased region" description="Basic residues" evidence="1">
    <location>
        <begin position="1455"/>
        <end position="1470"/>
    </location>
</feature>